<dbReference type="PANTHER" id="PTHR43738">
    <property type="entry name" value="ABC TRANSPORTER, MEMBRANE PROTEIN"/>
    <property type="match status" value="1"/>
</dbReference>
<dbReference type="AlphaFoldDB" id="A0A369BFW6"/>
<dbReference type="GO" id="GO:0005886">
    <property type="term" value="C:plasma membrane"/>
    <property type="evidence" value="ECO:0007669"/>
    <property type="project" value="UniProtKB-SubCell"/>
</dbReference>
<accession>A0A369BFW6</accession>
<dbReference type="Pfam" id="PF12704">
    <property type="entry name" value="MacB_PCD"/>
    <property type="match status" value="1"/>
</dbReference>
<comment type="subcellular location">
    <subcellularLocation>
        <location evidence="1">Cell membrane</location>
        <topology evidence="1">Multi-pass membrane protein</topology>
    </subcellularLocation>
</comment>
<keyword evidence="5" id="KW-1003">Cell membrane</keyword>
<evidence type="ECO:0000256" key="6">
    <source>
        <dbReference type="ARBA" id="ARBA00022692"/>
    </source>
</evidence>
<feature type="transmembrane region" description="Helical" evidence="10">
    <location>
        <begin position="320"/>
        <end position="343"/>
    </location>
</feature>
<dbReference type="InterPro" id="IPR025857">
    <property type="entry name" value="MacB_PCD"/>
</dbReference>
<evidence type="ECO:0000313" key="14">
    <source>
        <dbReference type="Proteomes" id="UP000253090"/>
    </source>
</evidence>
<evidence type="ECO:0000256" key="3">
    <source>
        <dbReference type="ARBA" id="ARBA00011131"/>
    </source>
</evidence>
<evidence type="ECO:0000259" key="12">
    <source>
        <dbReference type="Pfam" id="PF12704"/>
    </source>
</evidence>
<evidence type="ECO:0000256" key="9">
    <source>
        <dbReference type="ARBA" id="ARBA00024973"/>
    </source>
</evidence>
<gene>
    <name evidence="13" type="ORF">DFP94_103164</name>
</gene>
<keyword evidence="14" id="KW-1185">Reference proteome</keyword>
<feature type="domain" description="MacB-like periplasmic core" evidence="12">
    <location>
        <begin position="18"/>
        <end position="244"/>
    </location>
</feature>
<dbReference type="InterPro" id="IPR051125">
    <property type="entry name" value="ABC-4/HrtB_transporter"/>
</dbReference>
<dbReference type="Proteomes" id="UP000253090">
    <property type="component" value="Unassembled WGS sequence"/>
</dbReference>
<evidence type="ECO:0000256" key="8">
    <source>
        <dbReference type="ARBA" id="ARBA00023136"/>
    </source>
</evidence>
<protein>
    <recommendedName>
        <fullName evidence="4">Putative hemin transport system permease protein HrtB</fullName>
    </recommendedName>
</protein>
<comment type="caution">
    <text evidence="13">The sequence shown here is derived from an EMBL/GenBank/DDBJ whole genome shotgun (WGS) entry which is preliminary data.</text>
</comment>
<reference evidence="13 14" key="1">
    <citation type="submission" date="2018-07" db="EMBL/GenBank/DDBJ databases">
        <title>Genomic Encyclopedia of Type Strains, Phase III (KMG-III): the genomes of soil and plant-associated and newly described type strains.</title>
        <authorList>
            <person name="Whitman W."/>
        </authorList>
    </citation>
    <scope>NUCLEOTIDE SEQUENCE [LARGE SCALE GENOMIC DNA]</scope>
    <source>
        <strain evidence="13 14">CECT 8333</strain>
    </source>
</reference>
<name>A0A369BFW6_9BACL</name>
<feature type="domain" description="ABC3 transporter permease C-terminal" evidence="11">
    <location>
        <begin position="280"/>
        <end position="399"/>
    </location>
</feature>
<organism evidence="13 14">
    <name type="scientific">Fontibacillus phaseoli</name>
    <dbReference type="NCBI Taxonomy" id="1416533"/>
    <lineage>
        <taxon>Bacteria</taxon>
        <taxon>Bacillati</taxon>
        <taxon>Bacillota</taxon>
        <taxon>Bacilli</taxon>
        <taxon>Bacillales</taxon>
        <taxon>Paenibacillaceae</taxon>
        <taxon>Fontibacillus</taxon>
    </lineage>
</organism>
<evidence type="ECO:0000256" key="1">
    <source>
        <dbReference type="ARBA" id="ARBA00004651"/>
    </source>
</evidence>
<dbReference type="OrthoDB" id="9784014at2"/>
<dbReference type="InterPro" id="IPR003838">
    <property type="entry name" value="ABC3_permease_C"/>
</dbReference>
<dbReference type="EMBL" id="QPJW01000003">
    <property type="protein sequence ID" value="RCX20439.1"/>
    <property type="molecule type" value="Genomic_DNA"/>
</dbReference>
<evidence type="ECO:0000313" key="13">
    <source>
        <dbReference type="EMBL" id="RCX20439.1"/>
    </source>
</evidence>
<keyword evidence="8 10" id="KW-0472">Membrane</keyword>
<evidence type="ECO:0000256" key="7">
    <source>
        <dbReference type="ARBA" id="ARBA00022989"/>
    </source>
</evidence>
<evidence type="ECO:0000256" key="2">
    <source>
        <dbReference type="ARBA" id="ARBA00008697"/>
    </source>
</evidence>
<keyword evidence="6 10" id="KW-0812">Transmembrane</keyword>
<evidence type="ECO:0000256" key="5">
    <source>
        <dbReference type="ARBA" id="ARBA00022475"/>
    </source>
</evidence>
<dbReference type="Pfam" id="PF02687">
    <property type="entry name" value="FtsX"/>
    <property type="match status" value="1"/>
</dbReference>
<feature type="transmembrane region" description="Helical" evidence="10">
    <location>
        <begin position="280"/>
        <end position="300"/>
    </location>
</feature>
<dbReference type="RefSeq" id="WP_114496518.1">
    <property type="nucleotide sequence ID" value="NZ_QPJW01000003.1"/>
</dbReference>
<keyword evidence="7 10" id="KW-1133">Transmembrane helix</keyword>
<comment type="subunit">
    <text evidence="3">The complex is composed of two ATP-binding proteins (HrtA), two transmembrane proteins (HrtB) and a solute-binding protein.</text>
</comment>
<proteinExistence type="inferred from homology"/>
<sequence length="405" mass="43504">MNLLHYLLRNVLHRKFLSLLTILSVTATVAFILLLSMSKAGVEQGAEKGYGPFDLVVGAAGSETQLVLNTFYHVGAPTGNIPGETLDEVRGNPAVDQAYALTTGDHYNEYPIVGIDPGYFLTRYGDQRLSEGNLYAKTGEVVIGAYAAKMLNIRVGDTFSGAHGLVEEVHLEEEGREHDEHDEHDEHESFTYTVKGILPKLNTPDDRAIFTTVDYAWAVHGESAEERDITSILVKPATLQAGQELRTSLEEEGRVQVVYTSKAVADVVNLVDKGSELLEIVTLLCVLLAAVSILLSLVAAAGERSKDAGLLRLLGKSRAYIVAAMLGEGVILTGTGLILGIVAGHLGGYFLQDALFHYAGIQIQPLRISGDHAVIAAGTLATGLAASLLPALRMYRLDPLALFKA</sequence>
<evidence type="ECO:0000256" key="4">
    <source>
        <dbReference type="ARBA" id="ARBA00016962"/>
    </source>
</evidence>
<comment type="similarity">
    <text evidence="2">Belongs to the ABC-4 integral membrane protein family. HrtB subfamily.</text>
</comment>
<comment type="function">
    <text evidence="9">Part of the ABC transporter complex hrt involved in hemin import. Responsible for the translocation of the substrate across the membrane.</text>
</comment>
<feature type="transmembrane region" description="Helical" evidence="10">
    <location>
        <begin position="373"/>
        <end position="392"/>
    </location>
</feature>
<evidence type="ECO:0000259" key="11">
    <source>
        <dbReference type="Pfam" id="PF02687"/>
    </source>
</evidence>
<evidence type="ECO:0000256" key="10">
    <source>
        <dbReference type="SAM" id="Phobius"/>
    </source>
</evidence>
<dbReference type="PANTHER" id="PTHR43738:SF2">
    <property type="entry name" value="ABC TRANSPORTER PERMEASE"/>
    <property type="match status" value="1"/>
</dbReference>